<evidence type="ECO:0000256" key="5">
    <source>
        <dbReference type="ARBA" id="ARBA00048391"/>
    </source>
</evidence>
<feature type="domain" description="Methyltransferase small" evidence="6">
    <location>
        <begin position="86"/>
        <end position="178"/>
    </location>
</feature>
<evidence type="ECO:0000256" key="4">
    <source>
        <dbReference type="ARBA" id="ARBA00022691"/>
    </source>
</evidence>
<dbReference type="NCBIfam" id="TIGR00536">
    <property type="entry name" value="hemK_fam"/>
    <property type="match status" value="1"/>
</dbReference>
<reference evidence="9" key="1">
    <citation type="journal article" date="2019" name="Int. J. Syst. Evol. Microbiol.">
        <title>The Global Catalogue of Microorganisms (GCM) 10K type strain sequencing project: providing services to taxonomists for standard genome sequencing and annotation.</title>
        <authorList>
            <consortium name="The Broad Institute Genomics Platform"/>
            <consortium name="The Broad Institute Genome Sequencing Center for Infectious Disease"/>
            <person name="Wu L."/>
            <person name="Ma J."/>
        </authorList>
    </citation>
    <scope>NUCLEOTIDE SEQUENCE [LARGE SCALE GENOMIC DNA]</scope>
    <source>
        <strain evidence="9">JCM 11650</strain>
    </source>
</reference>
<organism evidence="8 9">
    <name type="scientific">Brachybacterium rhamnosum</name>
    <dbReference type="NCBI Taxonomy" id="173361"/>
    <lineage>
        <taxon>Bacteria</taxon>
        <taxon>Bacillati</taxon>
        <taxon>Actinomycetota</taxon>
        <taxon>Actinomycetes</taxon>
        <taxon>Micrococcales</taxon>
        <taxon>Dermabacteraceae</taxon>
        <taxon>Brachybacterium</taxon>
    </lineage>
</organism>
<dbReference type="GO" id="GO:0032259">
    <property type="term" value="P:methylation"/>
    <property type="evidence" value="ECO:0007669"/>
    <property type="project" value="UniProtKB-KW"/>
</dbReference>
<dbReference type="EMBL" id="JBHUFL010000003">
    <property type="protein sequence ID" value="MFD1836166.1"/>
    <property type="molecule type" value="Genomic_DNA"/>
</dbReference>
<dbReference type="CDD" id="cd02440">
    <property type="entry name" value="AdoMet_MTases"/>
    <property type="match status" value="1"/>
</dbReference>
<dbReference type="InterPro" id="IPR019874">
    <property type="entry name" value="RF_methyltr_PrmC"/>
</dbReference>
<evidence type="ECO:0000259" key="7">
    <source>
        <dbReference type="Pfam" id="PF17827"/>
    </source>
</evidence>
<evidence type="ECO:0000256" key="2">
    <source>
        <dbReference type="ARBA" id="ARBA00022603"/>
    </source>
</evidence>
<keyword evidence="4" id="KW-0949">S-adenosyl-L-methionine</keyword>
<keyword evidence="2 8" id="KW-0489">Methyltransferase</keyword>
<dbReference type="SUPFAM" id="SSF53335">
    <property type="entry name" value="S-adenosyl-L-methionine-dependent methyltransferases"/>
    <property type="match status" value="1"/>
</dbReference>
<dbReference type="GO" id="GO:0102559">
    <property type="term" value="F:peptide chain release factor N(5)-glutamine methyltransferase activity"/>
    <property type="evidence" value="ECO:0007669"/>
    <property type="project" value="UniProtKB-EC"/>
</dbReference>
<evidence type="ECO:0000313" key="9">
    <source>
        <dbReference type="Proteomes" id="UP001597280"/>
    </source>
</evidence>
<sequence>MSGEDRTRLRAALAASTETLGRAGVPSPSVDARALIVAAARHEGPLVLLDDLPADFEERLEQLVSRRASREPLQIILGRAPFRRLELTVRPGVFVPRPETELAVDLMTQELGGVPSRVVDLCTGSGALAAAVLDEMPRATATAVDVDPAAVALATENIDAAGPGRGRVLQLDLSVDVDDPAAAALRELAGADAVDGAGGVDAVLSNPPYVPPGAVPREPEVRDHDPERALYGGGADGLALPAHVLRWAHALLRPGGVLVMEHADVQGPAARELAARHGGFTAIRTAQDLTGRDRFLVAQRCSQAGK</sequence>
<dbReference type="Proteomes" id="UP001597280">
    <property type="component" value="Unassembled WGS sequence"/>
</dbReference>
<dbReference type="InterPro" id="IPR007848">
    <property type="entry name" value="Small_mtfrase_dom"/>
</dbReference>
<dbReference type="Pfam" id="PF17827">
    <property type="entry name" value="PrmC_N"/>
    <property type="match status" value="1"/>
</dbReference>
<dbReference type="RefSeq" id="WP_343905479.1">
    <property type="nucleotide sequence ID" value="NZ_BAAAIS010000003.1"/>
</dbReference>
<dbReference type="InterPro" id="IPR004556">
    <property type="entry name" value="HemK-like"/>
</dbReference>
<dbReference type="EC" id="2.1.1.297" evidence="1"/>
<name>A0ABW4Q369_9MICO</name>
<keyword evidence="3 8" id="KW-0808">Transferase</keyword>
<evidence type="ECO:0000256" key="3">
    <source>
        <dbReference type="ARBA" id="ARBA00022679"/>
    </source>
</evidence>
<dbReference type="PROSITE" id="PS00092">
    <property type="entry name" value="N6_MTASE"/>
    <property type="match status" value="1"/>
</dbReference>
<evidence type="ECO:0000313" key="8">
    <source>
        <dbReference type="EMBL" id="MFD1836166.1"/>
    </source>
</evidence>
<protein>
    <recommendedName>
        <fullName evidence="1">peptide chain release factor N(5)-glutamine methyltransferase</fullName>
        <ecNumber evidence="1">2.1.1.297</ecNumber>
    </recommendedName>
</protein>
<dbReference type="Gene3D" id="3.40.50.150">
    <property type="entry name" value="Vaccinia Virus protein VP39"/>
    <property type="match status" value="1"/>
</dbReference>
<dbReference type="InterPro" id="IPR050320">
    <property type="entry name" value="N5-glutamine_MTase"/>
</dbReference>
<dbReference type="Pfam" id="PF05175">
    <property type="entry name" value="MTS"/>
    <property type="match status" value="1"/>
</dbReference>
<keyword evidence="9" id="KW-1185">Reference proteome</keyword>
<dbReference type="Gene3D" id="1.10.8.10">
    <property type="entry name" value="DNA helicase RuvA subunit, C-terminal domain"/>
    <property type="match status" value="1"/>
</dbReference>
<accession>A0ABW4Q369</accession>
<gene>
    <name evidence="8" type="primary">prmC</name>
    <name evidence="8" type="ORF">ACFSDA_13935</name>
</gene>
<evidence type="ECO:0000256" key="1">
    <source>
        <dbReference type="ARBA" id="ARBA00012771"/>
    </source>
</evidence>
<dbReference type="InterPro" id="IPR002052">
    <property type="entry name" value="DNA_methylase_N6_adenine_CS"/>
</dbReference>
<dbReference type="PANTHER" id="PTHR18895:SF74">
    <property type="entry name" value="MTRF1L RELEASE FACTOR GLUTAMINE METHYLTRANSFERASE"/>
    <property type="match status" value="1"/>
</dbReference>
<evidence type="ECO:0000259" key="6">
    <source>
        <dbReference type="Pfam" id="PF05175"/>
    </source>
</evidence>
<proteinExistence type="predicted"/>
<comment type="catalytic activity">
    <reaction evidence="5">
        <text>L-glutaminyl-[peptide chain release factor] + S-adenosyl-L-methionine = N(5)-methyl-L-glutaminyl-[peptide chain release factor] + S-adenosyl-L-homocysteine + H(+)</text>
        <dbReference type="Rhea" id="RHEA:42896"/>
        <dbReference type="Rhea" id="RHEA-COMP:10271"/>
        <dbReference type="Rhea" id="RHEA-COMP:10272"/>
        <dbReference type="ChEBI" id="CHEBI:15378"/>
        <dbReference type="ChEBI" id="CHEBI:30011"/>
        <dbReference type="ChEBI" id="CHEBI:57856"/>
        <dbReference type="ChEBI" id="CHEBI:59789"/>
        <dbReference type="ChEBI" id="CHEBI:61891"/>
        <dbReference type="EC" id="2.1.1.297"/>
    </reaction>
</comment>
<dbReference type="InterPro" id="IPR040758">
    <property type="entry name" value="PrmC_N"/>
</dbReference>
<dbReference type="InterPro" id="IPR029063">
    <property type="entry name" value="SAM-dependent_MTases_sf"/>
</dbReference>
<dbReference type="NCBIfam" id="TIGR03534">
    <property type="entry name" value="RF_mod_PrmC"/>
    <property type="match status" value="1"/>
</dbReference>
<dbReference type="PANTHER" id="PTHR18895">
    <property type="entry name" value="HEMK METHYLTRANSFERASE"/>
    <property type="match status" value="1"/>
</dbReference>
<feature type="domain" description="Release factor glutamine methyltransferase N-terminal" evidence="7">
    <location>
        <begin position="12"/>
        <end position="78"/>
    </location>
</feature>
<comment type="caution">
    <text evidence="8">The sequence shown here is derived from an EMBL/GenBank/DDBJ whole genome shotgun (WGS) entry which is preliminary data.</text>
</comment>